<reference evidence="3" key="1">
    <citation type="submission" date="2023-03" db="EMBL/GenBank/DDBJ databases">
        <title>Massive genome expansion in bonnet fungi (Mycena s.s.) driven by repeated elements and novel gene families across ecological guilds.</title>
        <authorList>
            <consortium name="Lawrence Berkeley National Laboratory"/>
            <person name="Harder C.B."/>
            <person name="Miyauchi S."/>
            <person name="Viragh M."/>
            <person name="Kuo A."/>
            <person name="Thoen E."/>
            <person name="Andreopoulos B."/>
            <person name="Lu D."/>
            <person name="Skrede I."/>
            <person name="Drula E."/>
            <person name="Henrissat B."/>
            <person name="Morin E."/>
            <person name="Kohler A."/>
            <person name="Barry K."/>
            <person name="LaButti K."/>
            <person name="Morin E."/>
            <person name="Salamov A."/>
            <person name="Lipzen A."/>
            <person name="Mereny Z."/>
            <person name="Hegedus B."/>
            <person name="Baldrian P."/>
            <person name="Stursova M."/>
            <person name="Weitz H."/>
            <person name="Taylor A."/>
            <person name="Grigoriev I.V."/>
            <person name="Nagy L.G."/>
            <person name="Martin F."/>
            <person name="Kauserud H."/>
        </authorList>
    </citation>
    <scope>NUCLEOTIDE SEQUENCE</scope>
    <source>
        <strain evidence="3">CBHHK067</strain>
    </source>
</reference>
<dbReference type="EMBL" id="JARKIE010000162">
    <property type="protein sequence ID" value="KAJ7673472.1"/>
    <property type="molecule type" value="Genomic_DNA"/>
</dbReference>
<dbReference type="Gene3D" id="3.30.565.10">
    <property type="entry name" value="Histidine kinase-like ATPase, C-terminal domain"/>
    <property type="match status" value="1"/>
</dbReference>
<feature type="compositionally biased region" description="Low complexity" evidence="1">
    <location>
        <begin position="2646"/>
        <end position="2671"/>
    </location>
</feature>
<dbReference type="SUPFAM" id="SSF54695">
    <property type="entry name" value="POZ domain"/>
    <property type="match status" value="1"/>
</dbReference>
<protein>
    <recommendedName>
        <fullName evidence="2">BTB domain-containing protein</fullName>
    </recommendedName>
</protein>
<evidence type="ECO:0000256" key="1">
    <source>
        <dbReference type="SAM" id="MobiDB-lite"/>
    </source>
</evidence>
<proteinExistence type="predicted"/>
<dbReference type="Proteomes" id="UP001221757">
    <property type="component" value="Unassembled WGS sequence"/>
</dbReference>
<comment type="caution">
    <text evidence="3">The sequence shown here is derived from an EMBL/GenBank/DDBJ whole genome shotgun (WGS) entry which is preliminary data.</text>
</comment>
<gene>
    <name evidence="3" type="ORF">B0H17DRAFT_1083119</name>
</gene>
<dbReference type="Gene3D" id="3.30.710.10">
    <property type="entry name" value="Potassium Channel Kv1.1, Chain A"/>
    <property type="match status" value="1"/>
</dbReference>
<dbReference type="CDD" id="cd18186">
    <property type="entry name" value="BTB_POZ_ZBTB_KLHL-like"/>
    <property type="match status" value="1"/>
</dbReference>
<keyword evidence="4" id="KW-1185">Reference proteome</keyword>
<evidence type="ECO:0000313" key="3">
    <source>
        <dbReference type="EMBL" id="KAJ7673472.1"/>
    </source>
</evidence>
<dbReference type="SUPFAM" id="SSF55874">
    <property type="entry name" value="ATPase domain of HSP90 chaperone/DNA topoisomerase II/histidine kinase"/>
    <property type="match status" value="2"/>
</dbReference>
<dbReference type="SMART" id="SM00225">
    <property type="entry name" value="BTB"/>
    <property type="match status" value="1"/>
</dbReference>
<organism evidence="3 4">
    <name type="scientific">Mycena rosella</name>
    <name type="common">Pink bonnet</name>
    <name type="synonym">Agaricus rosellus</name>
    <dbReference type="NCBI Taxonomy" id="1033263"/>
    <lineage>
        <taxon>Eukaryota</taxon>
        <taxon>Fungi</taxon>
        <taxon>Dikarya</taxon>
        <taxon>Basidiomycota</taxon>
        <taxon>Agaricomycotina</taxon>
        <taxon>Agaricomycetes</taxon>
        <taxon>Agaricomycetidae</taxon>
        <taxon>Agaricales</taxon>
        <taxon>Marasmiineae</taxon>
        <taxon>Mycenaceae</taxon>
        <taxon>Mycena</taxon>
    </lineage>
</organism>
<evidence type="ECO:0000259" key="2">
    <source>
        <dbReference type="PROSITE" id="PS50097"/>
    </source>
</evidence>
<feature type="region of interest" description="Disordered" evidence="1">
    <location>
        <begin position="2639"/>
        <end position="2671"/>
    </location>
</feature>
<name>A0AAD7D0U0_MYCRO</name>
<dbReference type="PANTHER" id="PTHR15600:SF42">
    <property type="entry name" value="SACSIN"/>
    <property type="match status" value="1"/>
</dbReference>
<dbReference type="Pfam" id="PF25794">
    <property type="entry name" value="SACS"/>
    <property type="match status" value="2"/>
</dbReference>
<dbReference type="InterPro" id="IPR000210">
    <property type="entry name" value="BTB/POZ_dom"/>
</dbReference>
<dbReference type="PANTHER" id="PTHR15600">
    <property type="entry name" value="SACSIN"/>
    <property type="match status" value="1"/>
</dbReference>
<dbReference type="NCBIfam" id="NF047352">
    <property type="entry name" value="P_loop_sacsin"/>
    <property type="match status" value="1"/>
</dbReference>
<sequence>MSFGEYSLPTDTLAAILGAYPFSVGLFRELLQNSDDARATKQVFLLDARTHNAGSLVDPKLATTQGPSLLAYNDALFSEEDWDALQSIHRSSKKTDTSKIGKYGIGFRSCYHVTDNPQVLSGPSLAILDPHHNFTTSGGTKFEFAPKAVEYSDQLDAFNFFLPPSERHQNFPGSIIRLPLRKPGAQSSISSKAVDATEIRQLFEDFVREEIGISLLFLKNITSVEVHEVDAQGARRCLAKSTIQRVEGTAWTVDSDRHASTQCTVAVETPLLGRVEKIWRIVHSYFPEAYSTSLLSLRLGQDPRPILSKHKLLSEMAIAIPMTILTKEESAGRLFTYLPLPLKTGFPGHVHGLFALTQSRQNLNNGGEIGIVRGSEDSVLVEWNRILFESFLPRTWAALLKVLLQEDHLTDVFRAWPPAQSVVFGGDSAYWQTLPAKLLACIVASKAEVWPVFTGSKATTHSHFADLGSVLVASPDVDDGTLRALANAGLRVTQLPEYILQLLSNSGVTDIRYTLLSPSVAYLDLCSHVADIQTLDAADRTALLQFLLRTQQLENIVGLPIVPLVNGEFLAPMRCGNGAPIHTVMDQAECEVFKKLEESAVSLSLIPVHLQDLFRVHGPSVLNVAILSPEKVAAYLKSSPFGFDLSQRHEGQLDNALVVWLTAFWAWVGTWPVRDQLFPHIRSLCVVPTHASLESLEIGVFSEVGVEPPLVSIFRGLGLAFLHPAFSPTARKGLAHYTMVLKNLTDIHLVLDRIKFGQSLRLEKNETHALSKHVLGCVLQTCQQQPLDENQRRKLRSLPIFPLLTPSVITAPELKSPRMLSGFKLPSLHRKSKSVAIPPNLGYVAEGATVLGISSVTDVFLPVVDSVVYLDGSNVDLAVLPQLAPSNSIPLSSADILALALEHFSRQPKNLQSAFLDYIVRNRDVLPPSLLKSLQKVVFVPVLDGTLQAPERIIDPTKGDLVAIYSESKDRIPTTLPDDLLVLRHLRSLGLLATALTVDIVAERIQFISARSVSHEAKPLASQLLIMLHTSGLDCTSLEIPLEAKWLPTVRGLVGRGECFDFAQRPELFDEVFPVLDRGVTLSPSLRTALGWDQPISLQILQDQLRAVLRSGHASTLKLDCLIKEFSARTLSEADVTQLSTITFGRAWIPIASGRLAPTNYAVFSSTFGLAGFHQIPFGLADQAQVRNFLLRMGCTERPSSAVIINELKMLGQKSHTENVVEQAILILKVLAEDIQSVNRKDILVPDNNTVLRPVEEVYFNDVGERACLIDPGQHYLAHPTLSDDLSKLLRMERLGFKSVELTPGVDMGETLTTTIRNTLKQYSEQAICNEFLANASDAGATRFGILVDERPGLVEKLLSRTMAPFQNCPSLVMYNSGVFTPKDFEGICRTGIGGKEGRSNTIGQFGLGVLSMFHFTECAMIISGSQVLFLDPSKTHLPIQGRASLLLPLDQIKRWYPDHLECLDGLFDFHIDRGSHYNGTLFRLPLRNASHINANSILNTSRITAQYMREKIVKPYWYSAKQALIFTKLENIVTFSRDAAGIQTRGWRISASRDAPQTIFNFRSQLIHIHTPGAEPATEDFKVVHVSCPLTDLSSDLTPLVEPHRLRSPIVVGLAAPLSQTNANHHLFSTLPLPMTTTLPVHLTASFILTPDRRHIRLDDYANPESKYNRWLLSVVAPPLYLFLLEDLLRTQAQLGNEAWWPGNTGQQQDSVSKHLVDAFYSTHLASTKRRVCASVFDVGQQFRPSDVLVGGDEPAPVSKILGLLNTPHIVRLPTKIRDRCAGSMKTINPAFVASEIKQKSRNLMSLFNDGQVTTRDIQILTNFLAEDNATSFTGLPLLPLANGKLAVVQTYGSLTYFVWKPTHPDRVLFRPESLIHSDFVAAKFLDKGLNVSKFTVNAVETLIKEHLPEADEKVGMKPEEEKWVATFWAECPHFGLPAEIKFASFPLVRTTRQGHYVSLNKCSTNTVILTSNSEPYWLCSLLRELGASVIQRDSKELSQALRNALKLYPAFSFEKTLEYFQTIEATIPSRFAKLDPPIHAEFAAWARGQIIHTPERLMTTANALPIWKTLQKGQTVTLHPASILQMLPFGISRDIATRFMGVPSVEYNAALIHLKNYPLNFNQFWYHLRLPTTLKPEDQHVYKQLLTLMPSNFIYNTDSILVPNGHRVLVKANTLYTRHALFVAAFGSDSSPDHFIMDSFRDLEPRLVSLGLKSHTNLDVDTFKACAKAIQDDSENPNIEARARVVFRAYGEDVPLRIDSTQAHIWRQLDTLRFVPREPLRRRTMGIDEASVYVKHLPPIVSPEKVLLVENEAIAWTQRAVLRYPPQERLLLANPSFGKPTPTEVVEHLRVLALQVAKDYTSDIYLLSDLEATYRWLDDHQDEVEDVIIEFHDQPLFLNVPDPKTDPWLWHSADEMFFNILDGGDLKSVKKFLLPFKDLLTVAGVEDIVNAPVPGLVRSSVDAQLTLLRTGFQTMRVEGKLTDVVFISDDEARYGAHRAFLAPMSEYLNDLFCGSFTESGPGTADDPVEIEVDYPGACVEATMDYIYLAKAPALEKLDDLLDLMDLSNYWALEELNQVVQAKIIGNNQISPATYEEIVARATALDAKLLLDACEFFESANRDAILRLKGEYKGKRRAARRLPKKAPVARPVAAAANASSSGQGSTATTSLLRLKPKRVARGIMKGLRKVGDTWDFMS</sequence>
<accession>A0AAD7D0U0</accession>
<evidence type="ECO:0000313" key="4">
    <source>
        <dbReference type="Proteomes" id="UP001221757"/>
    </source>
</evidence>
<dbReference type="InterPro" id="IPR011333">
    <property type="entry name" value="SKP1/BTB/POZ_sf"/>
</dbReference>
<dbReference type="InterPro" id="IPR036890">
    <property type="entry name" value="HATPase_C_sf"/>
</dbReference>
<dbReference type="Pfam" id="PF00651">
    <property type="entry name" value="BTB"/>
    <property type="match status" value="1"/>
</dbReference>
<dbReference type="InterPro" id="IPR058210">
    <property type="entry name" value="SACS/Nov_dom"/>
</dbReference>
<dbReference type="InterPro" id="IPR052972">
    <property type="entry name" value="Sacsin_chaperone_reg"/>
</dbReference>
<dbReference type="GO" id="GO:0030544">
    <property type="term" value="F:Hsp70 protein binding"/>
    <property type="evidence" value="ECO:0007669"/>
    <property type="project" value="TreeGrafter"/>
</dbReference>
<feature type="domain" description="BTB" evidence="2">
    <location>
        <begin position="2484"/>
        <end position="2557"/>
    </location>
</feature>
<dbReference type="PROSITE" id="PS50097">
    <property type="entry name" value="BTB"/>
    <property type="match status" value="1"/>
</dbReference>